<gene>
    <name evidence="1" type="ORF">Lpp41_12552</name>
</gene>
<name>A0A829H4Z7_LACPA</name>
<proteinExistence type="predicted"/>
<protein>
    <submittedName>
        <fullName evidence="1">Uncharacterized protein</fullName>
    </submittedName>
</protein>
<dbReference type="AlphaFoldDB" id="A0A829H4Z7"/>
<dbReference type="Proteomes" id="UP000014244">
    <property type="component" value="Unassembled WGS sequence"/>
</dbReference>
<dbReference type="EMBL" id="ANKE01000602">
    <property type="protein sequence ID" value="EPC71123.1"/>
    <property type="molecule type" value="Genomic_DNA"/>
</dbReference>
<organism evidence="1 2">
    <name type="scientific">Lacticaseibacillus paracasei subsp. paracasei Lpp41</name>
    <dbReference type="NCBI Taxonomy" id="1256208"/>
    <lineage>
        <taxon>Bacteria</taxon>
        <taxon>Bacillati</taxon>
        <taxon>Bacillota</taxon>
        <taxon>Bacilli</taxon>
        <taxon>Lactobacillales</taxon>
        <taxon>Lactobacillaceae</taxon>
        <taxon>Lacticaseibacillus</taxon>
    </lineage>
</organism>
<evidence type="ECO:0000313" key="2">
    <source>
        <dbReference type="Proteomes" id="UP000014244"/>
    </source>
</evidence>
<accession>A0A829H4Z7</accession>
<evidence type="ECO:0000313" key="1">
    <source>
        <dbReference type="EMBL" id="EPC71123.1"/>
    </source>
</evidence>
<reference evidence="1 2" key="1">
    <citation type="journal article" date="2013" name="PLoS ONE">
        <title>Lactobacillus paracasei comparative genomics: towards species pan-genome definition and exploitation of diversity.</title>
        <authorList>
            <person name="Smokvina T."/>
            <person name="Wels M."/>
            <person name="Polka J."/>
            <person name="Chervaux C."/>
            <person name="Brisse S."/>
            <person name="Boekhorst J."/>
            <person name="van Hylckama Vlieg J.E."/>
            <person name="Siezen R.J."/>
        </authorList>
    </citation>
    <scope>NUCLEOTIDE SEQUENCE [LARGE SCALE GENOMIC DNA]</scope>
    <source>
        <strain evidence="1 2">Lpp41</strain>
    </source>
</reference>
<sequence length="76" mass="9003">MLKPTNVPIVNGLGRIVSHLEKNVRYTFVDHGYYMTALRPGEKEEIKPELPEQEWAYRQQHPIKEWRIGGQHHEIL</sequence>
<comment type="caution">
    <text evidence="1">The sequence shown here is derived from an EMBL/GenBank/DDBJ whole genome shotgun (WGS) entry which is preliminary data.</text>
</comment>